<dbReference type="RefSeq" id="WP_176805202.1">
    <property type="nucleotide sequence ID" value="NZ_FNAH01000018.1"/>
</dbReference>
<dbReference type="AlphaFoldDB" id="A0A1G7H818"/>
<accession>A0A1G7H818</accession>
<organism evidence="1 2">
    <name type="scientific">Paracoccus isoporae</name>
    <dbReference type="NCBI Taxonomy" id="591205"/>
    <lineage>
        <taxon>Bacteria</taxon>
        <taxon>Pseudomonadati</taxon>
        <taxon>Pseudomonadota</taxon>
        <taxon>Alphaproteobacteria</taxon>
        <taxon>Rhodobacterales</taxon>
        <taxon>Paracoccaceae</taxon>
        <taxon>Paracoccus</taxon>
    </lineage>
</organism>
<name>A0A1G7H818_9RHOB</name>
<reference evidence="1 2" key="1">
    <citation type="submission" date="2016-10" db="EMBL/GenBank/DDBJ databases">
        <authorList>
            <person name="de Groot N.N."/>
        </authorList>
    </citation>
    <scope>NUCLEOTIDE SEQUENCE [LARGE SCALE GENOMIC DNA]</scope>
    <source>
        <strain evidence="1 2">DSM 22220</strain>
    </source>
</reference>
<dbReference type="EMBL" id="FNAH01000018">
    <property type="protein sequence ID" value="SDE96558.1"/>
    <property type="molecule type" value="Genomic_DNA"/>
</dbReference>
<dbReference type="STRING" id="591205.SAMN05421538_11817"/>
<evidence type="ECO:0000313" key="2">
    <source>
        <dbReference type="Proteomes" id="UP000199344"/>
    </source>
</evidence>
<evidence type="ECO:0000313" key="1">
    <source>
        <dbReference type="EMBL" id="SDE96558.1"/>
    </source>
</evidence>
<keyword evidence="2" id="KW-1185">Reference proteome</keyword>
<gene>
    <name evidence="1" type="ORF">SAMN05421538_11817</name>
</gene>
<proteinExistence type="predicted"/>
<dbReference type="Proteomes" id="UP000199344">
    <property type="component" value="Unassembled WGS sequence"/>
</dbReference>
<protein>
    <submittedName>
        <fullName evidence="1">Uncharacterized protein</fullName>
    </submittedName>
</protein>
<sequence>MSNTDMKNAGAAATAPDAYKSFEAVQLPPKDSPEWAGAPAIILRHFCGVAA</sequence>